<feature type="compositionally biased region" description="Basic and acidic residues" evidence="8">
    <location>
        <begin position="548"/>
        <end position="557"/>
    </location>
</feature>
<reference evidence="11" key="1">
    <citation type="journal article" date="2023" name="Mol. Phylogenet. Evol.">
        <title>Genome-scale phylogeny and comparative genomics of the fungal order Sordariales.</title>
        <authorList>
            <person name="Hensen N."/>
            <person name="Bonometti L."/>
            <person name="Westerberg I."/>
            <person name="Brannstrom I.O."/>
            <person name="Guillou S."/>
            <person name="Cros-Aarteil S."/>
            <person name="Calhoun S."/>
            <person name="Haridas S."/>
            <person name="Kuo A."/>
            <person name="Mondo S."/>
            <person name="Pangilinan J."/>
            <person name="Riley R."/>
            <person name="LaButti K."/>
            <person name="Andreopoulos B."/>
            <person name="Lipzen A."/>
            <person name="Chen C."/>
            <person name="Yan M."/>
            <person name="Daum C."/>
            <person name="Ng V."/>
            <person name="Clum A."/>
            <person name="Steindorff A."/>
            <person name="Ohm R.A."/>
            <person name="Martin F."/>
            <person name="Silar P."/>
            <person name="Natvig D.O."/>
            <person name="Lalanne C."/>
            <person name="Gautier V."/>
            <person name="Ament-Velasquez S.L."/>
            <person name="Kruys A."/>
            <person name="Hutchinson M.I."/>
            <person name="Powell A.J."/>
            <person name="Barry K."/>
            <person name="Miller A.N."/>
            <person name="Grigoriev I.V."/>
            <person name="Debuchy R."/>
            <person name="Gladieux P."/>
            <person name="Hiltunen Thoren M."/>
            <person name="Johannesson H."/>
        </authorList>
    </citation>
    <scope>NUCLEOTIDE SEQUENCE</scope>
    <source>
        <strain evidence="11">CBS 731.68</strain>
    </source>
</reference>
<evidence type="ECO:0000256" key="9">
    <source>
        <dbReference type="SAM" id="Phobius"/>
    </source>
</evidence>
<accession>A0AAN6TV62</accession>
<proteinExistence type="inferred from homology"/>
<keyword evidence="7 9" id="KW-0472">Membrane</keyword>
<feature type="compositionally biased region" description="Polar residues" evidence="8">
    <location>
        <begin position="55"/>
        <end position="65"/>
    </location>
</feature>
<feature type="compositionally biased region" description="Basic and acidic residues" evidence="8">
    <location>
        <begin position="40"/>
        <end position="51"/>
    </location>
</feature>
<evidence type="ECO:0000259" key="10">
    <source>
        <dbReference type="Pfam" id="PF03151"/>
    </source>
</evidence>
<evidence type="ECO:0000256" key="5">
    <source>
        <dbReference type="ARBA" id="ARBA00022692"/>
    </source>
</evidence>
<evidence type="ECO:0000256" key="1">
    <source>
        <dbReference type="ARBA" id="ARBA00003420"/>
    </source>
</evidence>
<name>A0AAN6TV62_9PEZI</name>
<dbReference type="InterPro" id="IPR050186">
    <property type="entry name" value="TPT_transporter"/>
</dbReference>
<gene>
    <name evidence="11" type="ORF">N657DRAFT_692685</name>
</gene>
<feature type="transmembrane region" description="Helical" evidence="9">
    <location>
        <begin position="214"/>
        <end position="231"/>
    </location>
</feature>
<feature type="transmembrane region" description="Helical" evidence="9">
    <location>
        <begin position="169"/>
        <end position="193"/>
    </location>
</feature>
<reference evidence="11" key="2">
    <citation type="submission" date="2023-05" db="EMBL/GenBank/DDBJ databases">
        <authorList>
            <consortium name="Lawrence Berkeley National Laboratory"/>
            <person name="Steindorff A."/>
            <person name="Hensen N."/>
            <person name="Bonometti L."/>
            <person name="Westerberg I."/>
            <person name="Brannstrom I.O."/>
            <person name="Guillou S."/>
            <person name="Cros-Aarteil S."/>
            <person name="Calhoun S."/>
            <person name="Haridas S."/>
            <person name="Kuo A."/>
            <person name="Mondo S."/>
            <person name="Pangilinan J."/>
            <person name="Riley R."/>
            <person name="Labutti K."/>
            <person name="Andreopoulos B."/>
            <person name="Lipzen A."/>
            <person name="Chen C."/>
            <person name="Yanf M."/>
            <person name="Daum C."/>
            <person name="Ng V."/>
            <person name="Clum A."/>
            <person name="Ohm R."/>
            <person name="Martin F."/>
            <person name="Silar P."/>
            <person name="Natvig D."/>
            <person name="Lalanne C."/>
            <person name="Gautier V."/>
            <person name="Ament-Velasquez S.L."/>
            <person name="Kruys A."/>
            <person name="Hutchinson M.I."/>
            <person name="Powell A.J."/>
            <person name="Barry K."/>
            <person name="Miller A.N."/>
            <person name="Grigoriev I.V."/>
            <person name="Debuchy R."/>
            <person name="Gladieux P."/>
            <person name="Thoren M.H."/>
            <person name="Johannesson H."/>
        </authorList>
    </citation>
    <scope>NUCLEOTIDE SEQUENCE</scope>
    <source>
        <strain evidence="11">CBS 731.68</strain>
    </source>
</reference>
<dbReference type="Pfam" id="PF03151">
    <property type="entry name" value="TPT"/>
    <property type="match status" value="1"/>
</dbReference>
<protein>
    <submittedName>
        <fullName evidence="11">TPT-domain-containing protein</fullName>
    </submittedName>
</protein>
<dbReference type="EMBL" id="MU853236">
    <property type="protein sequence ID" value="KAK4120791.1"/>
    <property type="molecule type" value="Genomic_DNA"/>
</dbReference>
<keyword evidence="5 9" id="KW-0812">Transmembrane</keyword>
<dbReference type="Proteomes" id="UP001302602">
    <property type="component" value="Unassembled WGS sequence"/>
</dbReference>
<evidence type="ECO:0000313" key="11">
    <source>
        <dbReference type="EMBL" id="KAK4120791.1"/>
    </source>
</evidence>
<comment type="function">
    <text evidence="1">Involved in the import of GDP-mannose from the cytoplasm into the Golgi lumen.</text>
</comment>
<comment type="similarity">
    <text evidence="3">Belongs to the TPT transporter family. SLC35D subfamily.</text>
</comment>
<dbReference type="InterPro" id="IPR004853">
    <property type="entry name" value="Sugar_P_trans_dom"/>
</dbReference>
<feature type="region of interest" description="Disordered" evidence="8">
    <location>
        <begin position="542"/>
        <end position="594"/>
    </location>
</feature>
<organism evidence="11 12">
    <name type="scientific">Parathielavia appendiculata</name>
    <dbReference type="NCBI Taxonomy" id="2587402"/>
    <lineage>
        <taxon>Eukaryota</taxon>
        <taxon>Fungi</taxon>
        <taxon>Dikarya</taxon>
        <taxon>Ascomycota</taxon>
        <taxon>Pezizomycotina</taxon>
        <taxon>Sordariomycetes</taxon>
        <taxon>Sordariomycetidae</taxon>
        <taxon>Sordariales</taxon>
        <taxon>Chaetomiaceae</taxon>
        <taxon>Parathielavia</taxon>
    </lineage>
</organism>
<feature type="transmembrane region" description="Helical" evidence="9">
    <location>
        <begin position="270"/>
        <end position="290"/>
    </location>
</feature>
<comment type="subunit">
    <text evidence="4">Homooligomer.</text>
</comment>
<dbReference type="SUPFAM" id="SSF103481">
    <property type="entry name" value="Multidrug resistance efflux transporter EmrE"/>
    <property type="match status" value="1"/>
</dbReference>
<evidence type="ECO:0000256" key="7">
    <source>
        <dbReference type="ARBA" id="ARBA00023136"/>
    </source>
</evidence>
<dbReference type="InterPro" id="IPR037185">
    <property type="entry name" value="EmrE-like"/>
</dbReference>
<feature type="region of interest" description="Disordered" evidence="8">
    <location>
        <begin position="1"/>
        <end position="108"/>
    </location>
</feature>
<dbReference type="PANTHER" id="PTHR11132">
    <property type="entry name" value="SOLUTE CARRIER FAMILY 35"/>
    <property type="match status" value="1"/>
</dbReference>
<dbReference type="GO" id="GO:0005789">
    <property type="term" value="C:endoplasmic reticulum membrane"/>
    <property type="evidence" value="ECO:0007669"/>
    <property type="project" value="UniProtKB-SubCell"/>
</dbReference>
<feature type="transmembrane region" description="Helical" evidence="9">
    <location>
        <begin position="243"/>
        <end position="263"/>
    </location>
</feature>
<feature type="transmembrane region" description="Helical" evidence="9">
    <location>
        <begin position="395"/>
        <end position="413"/>
    </location>
</feature>
<sequence length="594" mass="64349">MPHSHSASLSTGSHIRAASQSRSSSGRTFAESNSGTGQGETEKFPDFDDGHLFPSGQTPGQRWQQNGFANGNGNAANSGSRHARRDSRVRWAPREPISGPSGHGRMSSISNTVHRMRSASMSQNAHEIAEALRAPVSWKLIALCVMWYWSSALTNTSSKAILTAFDKPATLTMVQFAFVSSYCLLFSFLASTFPQLRAAVPALRHPIRYPSRDVIRTTLPLAAFQIGGHLLSSNATSKIPVSLVHTIKGLSPLFTVLAYRFIFDIRYPKATYFSLIPLTIGVMLACSGHRSFGGQFLGILYALLAAIIFVTQNIFSKRLFNEAARVEQEGPNAQSRKLDKLNLLCYSSGMAFLLTGPIWLWSEGIDIIGDFLWDGSVDLIQSPNSLDHGPLVLEYIFNGTFHFAQNILAFVLLSMVSPVTYSVASLIKRVFVIIIAIIWFRSPTTKVQAAGIALTFLGLYLYDRSNEKNKADQRARSMTETRLKQDATLLPLTTKHAAPPGVGGQMNGSAAMVFENPVAVVETAAATGHVYTPGSAAAAAFASSSVVKDNKKSDDVGGRAGGRNRGASNAAWRPPGTRQEDTWRSGDGQAMAAR</sequence>
<feature type="domain" description="Sugar phosphate transporter" evidence="10">
    <location>
        <begin position="139"/>
        <end position="462"/>
    </location>
</feature>
<comment type="subcellular location">
    <subcellularLocation>
        <location evidence="2">Endoplasmic reticulum membrane</location>
        <topology evidence="2">Multi-pass membrane protein</topology>
    </subcellularLocation>
</comment>
<evidence type="ECO:0000256" key="2">
    <source>
        <dbReference type="ARBA" id="ARBA00004477"/>
    </source>
</evidence>
<keyword evidence="6 9" id="KW-1133">Transmembrane helix</keyword>
<dbReference type="GeneID" id="87833943"/>
<feature type="transmembrane region" description="Helical" evidence="9">
    <location>
        <begin position="343"/>
        <end position="362"/>
    </location>
</feature>
<feature type="compositionally biased region" description="Low complexity" evidence="8">
    <location>
        <begin position="13"/>
        <end position="30"/>
    </location>
</feature>
<evidence type="ECO:0000256" key="3">
    <source>
        <dbReference type="ARBA" id="ARBA00010425"/>
    </source>
</evidence>
<feature type="transmembrane region" description="Helical" evidence="9">
    <location>
        <begin position="296"/>
        <end position="315"/>
    </location>
</feature>
<dbReference type="RefSeq" id="XP_062644562.1">
    <property type="nucleotide sequence ID" value="XM_062797176.1"/>
</dbReference>
<comment type="caution">
    <text evidence="11">The sequence shown here is derived from an EMBL/GenBank/DDBJ whole genome shotgun (WGS) entry which is preliminary data.</text>
</comment>
<evidence type="ECO:0000313" key="12">
    <source>
        <dbReference type="Proteomes" id="UP001302602"/>
    </source>
</evidence>
<evidence type="ECO:0000256" key="4">
    <source>
        <dbReference type="ARBA" id="ARBA00011182"/>
    </source>
</evidence>
<evidence type="ECO:0000256" key="6">
    <source>
        <dbReference type="ARBA" id="ARBA00022989"/>
    </source>
</evidence>
<keyword evidence="12" id="KW-1185">Reference proteome</keyword>
<feature type="compositionally biased region" description="Low complexity" evidence="8">
    <location>
        <begin position="66"/>
        <end position="77"/>
    </location>
</feature>
<feature type="compositionally biased region" description="Polar residues" evidence="8">
    <location>
        <begin position="1"/>
        <end position="12"/>
    </location>
</feature>
<evidence type="ECO:0000256" key="8">
    <source>
        <dbReference type="SAM" id="MobiDB-lite"/>
    </source>
</evidence>
<dbReference type="AlphaFoldDB" id="A0AAN6TV62"/>